<protein>
    <submittedName>
        <fullName evidence="2">Uncharacterized protein</fullName>
    </submittedName>
</protein>
<dbReference type="EMBL" id="NBSH01000011">
    <property type="protein sequence ID" value="ORX35280.1"/>
    <property type="molecule type" value="Genomic_DNA"/>
</dbReference>
<sequence length="159" mass="17572">MRGPSETYRECQLAEGKKERASKGPSKALSPGYFILCARAQIDLAFFALAYGIYARRGDREYHVACMGKQRRQRGEAMPIHLLYPPQSLDHDGSCVITVPGRLEPTFQSKRRTSLGSSVSSDMIGRKVPPLWTSLDVKARRSEEQATLGSAASRLPCPS</sequence>
<accession>A0A1Y1UB62</accession>
<organism evidence="2 3">
    <name type="scientific">Kockovaella imperatae</name>
    <dbReference type="NCBI Taxonomy" id="4999"/>
    <lineage>
        <taxon>Eukaryota</taxon>
        <taxon>Fungi</taxon>
        <taxon>Dikarya</taxon>
        <taxon>Basidiomycota</taxon>
        <taxon>Agaricomycotina</taxon>
        <taxon>Tremellomycetes</taxon>
        <taxon>Tremellales</taxon>
        <taxon>Cuniculitremaceae</taxon>
        <taxon>Kockovaella</taxon>
    </lineage>
</organism>
<comment type="caution">
    <text evidence="2">The sequence shown here is derived from an EMBL/GenBank/DDBJ whole genome shotgun (WGS) entry which is preliminary data.</text>
</comment>
<proteinExistence type="predicted"/>
<name>A0A1Y1UB62_9TREE</name>
<evidence type="ECO:0000313" key="3">
    <source>
        <dbReference type="Proteomes" id="UP000193218"/>
    </source>
</evidence>
<reference evidence="2 3" key="1">
    <citation type="submission" date="2017-03" db="EMBL/GenBank/DDBJ databases">
        <title>Widespread Adenine N6-methylation of Active Genes in Fungi.</title>
        <authorList>
            <consortium name="DOE Joint Genome Institute"/>
            <person name="Mondo S.J."/>
            <person name="Dannebaum R.O."/>
            <person name="Kuo R.C."/>
            <person name="Louie K.B."/>
            <person name="Bewick A.J."/>
            <person name="Labutti K."/>
            <person name="Haridas S."/>
            <person name="Kuo A."/>
            <person name="Salamov A."/>
            <person name="Ahrendt S.R."/>
            <person name="Lau R."/>
            <person name="Bowen B.P."/>
            <person name="Lipzen A."/>
            <person name="Sullivan W."/>
            <person name="Andreopoulos W.B."/>
            <person name="Clum A."/>
            <person name="Lindquist E."/>
            <person name="Daum C."/>
            <person name="Northen T.R."/>
            <person name="Ramamoorthy G."/>
            <person name="Schmitz R.J."/>
            <person name="Gryganskyi A."/>
            <person name="Culley D."/>
            <person name="Magnuson J."/>
            <person name="James T.Y."/>
            <person name="O'Malley M.A."/>
            <person name="Stajich J.E."/>
            <person name="Spatafora J.W."/>
            <person name="Visel A."/>
            <person name="Grigoriev I.V."/>
        </authorList>
    </citation>
    <scope>NUCLEOTIDE SEQUENCE [LARGE SCALE GENOMIC DNA]</scope>
    <source>
        <strain evidence="2 3">NRRL Y-17943</strain>
    </source>
</reference>
<gene>
    <name evidence="2" type="ORF">BD324DRAFT_632163</name>
</gene>
<evidence type="ECO:0000313" key="2">
    <source>
        <dbReference type="EMBL" id="ORX35280.1"/>
    </source>
</evidence>
<feature type="region of interest" description="Disordered" evidence="1">
    <location>
        <begin position="1"/>
        <end position="27"/>
    </location>
</feature>
<dbReference type="AlphaFoldDB" id="A0A1Y1UB62"/>
<keyword evidence="3" id="KW-1185">Reference proteome</keyword>
<dbReference type="Proteomes" id="UP000193218">
    <property type="component" value="Unassembled WGS sequence"/>
</dbReference>
<dbReference type="InParanoid" id="A0A1Y1UB62"/>
<dbReference type="GeneID" id="33558305"/>
<dbReference type="RefSeq" id="XP_021869470.1">
    <property type="nucleotide sequence ID" value="XM_022016496.1"/>
</dbReference>
<evidence type="ECO:0000256" key="1">
    <source>
        <dbReference type="SAM" id="MobiDB-lite"/>
    </source>
</evidence>